<gene>
    <name evidence="2" type="ORF">D9V37_17665</name>
</gene>
<feature type="transmembrane region" description="Helical" evidence="1">
    <location>
        <begin position="129"/>
        <end position="149"/>
    </location>
</feature>
<reference evidence="2 3" key="1">
    <citation type="submission" date="2018-10" db="EMBL/GenBank/DDBJ databases">
        <title>Marmoricola sp. 4Q3S-7 whole genome shotgun sequence.</title>
        <authorList>
            <person name="Li F."/>
        </authorList>
    </citation>
    <scope>NUCLEOTIDE SEQUENCE [LARGE SCALE GENOMIC DNA]</scope>
    <source>
        <strain evidence="2 3">4Q3S-7</strain>
    </source>
</reference>
<sequence>MRWVIVLLLGLGLGLLAALGDAATGVTTPTTLGSVLTIATHLGSMYAAAAVLAGAFLARRRNGLLAGPLLLIAAVVGYTGYVALFVDHERLGVSSLAGVFSIYLLAAVTIGPFLSMLGQVARDRGLVGTLARLAVPLALVAEVVVRFPLSRSTYQVDPTRAWTLTAIIAVGALATLAGTLGHRTARHS</sequence>
<feature type="transmembrane region" description="Helical" evidence="1">
    <location>
        <begin position="161"/>
        <end position="181"/>
    </location>
</feature>
<keyword evidence="3" id="KW-1185">Reference proteome</keyword>
<evidence type="ECO:0000256" key="1">
    <source>
        <dbReference type="SAM" id="Phobius"/>
    </source>
</evidence>
<dbReference type="Proteomes" id="UP000281708">
    <property type="component" value="Unassembled WGS sequence"/>
</dbReference>
<comment type="caution">
    <text evidence="2">The sequence shown here is derived from an EMBL/GenBank/DDBJ whole genome shotgun (WGS) entry which is preliminary data.</text>
</comment>
<name>A0A3L8NXH7_9ACTN</name>
<feature type="transmembrane region" description="Helical" evidence="1">
    <location>
        <begin position="64"/>
        <end position="84"/>
    </location>
</feature>
<feature type="transmembrane region" description="Helical" evidence="1">
    <location>
        <begin position="96"/>
        <end position="117"/>
    </location>
</feature>
<accession>A0A3L8NXH7</accession>
<keyword evidence="1" id="KW-0812">Transmembrane</keyword>
<keyword evidence="1" id="KW-1133">Transmembrane helix</keyword>
<dbReference type="EMBL" id="RDBE01000010">
    <property type="protein sequence ID" value="RLV47936.1"/>
    <property type="molecule type" value="Genomic_DNA"/>
</dbReference>
<protein>
    <submittedName>
        <fullName evidence="2">Uncharacterized protein</fullName>
    </submittedName>
</protein>
<keyword evidence="1" id="KW-0472">Membrane</keyword>
<dbReference type="RefSeq" id="WP_121807442.1">
    <property type="nucleotide sequence ID" value="NZ_RDBE01000010.1"/>
</dbReference>
<evidence type="ECO:0000313" key="3">
    <source>
        <dbReference type="Proteomes" id="UP000281708"/>
    </source>
</evidence>
<proteinExistence type="predicted"/>
<feature type="transmembrane region" description="Helical" evidence="1">
    <location>
        <begin position="38"/>
        <end position="57"/>
    </location>
</feature>
<organism evidence="2 3">
    <name type="scientific">Nocardioides mangrovicus</name>
    <dbReference type="NCBI Taxonomy" id="2478913"/>
    <lineage>
        <taxon>Bacteria</taxon>
        <taxon>Bacillati</taxon>
        <taxon>Actinomycetota</taxon>
        <taxon>Actinomycetes</taxon>
        <taxon>Propionibacteriales</taxon>
        <taxon>Nocardioidaceae</taxon>
        <taxon>Nocardioides</taxon>
    </lineage>
</organism>
<dbReference type="AlphaFoldDB" id="A0A3L8NXH7"/>
<evidence type="ECO:0000313" key="2">
    <source>
        <dbReference type="EMBL" id="RLV47936.1"/>
    </source>
</evidence>